<dbReference type="Proteomes" id="UP000265566">
    <property type="component" value="Chromosome 3"/>
</dbReference>
<dbReference type="CDD" id="cd22159">
    <property type="entry name" value="F-box_AtTIR1-like"/>
    <property type="match status" value="1"/>
</dbReference>
<evidence type="ECO:0000313" key="4">
    <source>
        <dbReference type="EMBL" id="RHN68369.1"/>
    </source>
</evidence>
<dbReference type="InterPro" id="IPR032675">
    <property type="entry name" value="LRR_dom_sf"/>
</dbReference>
<evidence type="ECO:0000259" key="2">
    <source>
        <dbReference type="Pfam" id="PF18791"/>
    </source>
</evidence>
<dbReference type="PANTHER" id="PTHR16134:SF43">
    <property type="entry name" value="CORONATINE-INSENSITIVE PROTEIN 1"/>
    <property type="match status" value="1"/>
</dbReference>
<dbReference type="EMBL" id="CM001219">
    <property type="protein sequence ID" value="AES71108.1"/>
    <property type="molecule type" value="Genomic_DNA"/>
</dbReference>
<organism evidence="3 6">
    <name type="scientific">Medicago truncatula</name>
    <name type="common">Barrel medic</name>
    <name type="synonym">Medicago tribuloides</name>
    <dbReference type="NCBI Taxonomy" id="3880"/>
    <lineage>
        <taxon>Eukaryota</taxon>
        <taxon>Viridiplantae</taxon>
        <taxon>Streptophyta</taxon>
        <taxon>Embryophyta</taxon>
        <taxon>Tracheophyta</taxon>
        <taxon>Spermatophyta</taxon>
        <taxon>Magnoliopsida</taxon>
        <taxon>eudicotyledons</taxon>
        <taxon>Gunneridae</taxon>
        <taxon>Pentapetalae</taxon>
        <taxon>rosids</taxon>
        <taxon>fabids</taxon>
        <taxon>Fabales</taxon>
        <taxon>Fabaceae</taxon>
        <taxon>Papilionoideae</taxon>
        <taxon>50 kb inversion clade</taxon>
        <taxon>NPAAA clade</taxon>
        <taxon>Hologalegina</taxon>
        <taxon>IRL clade</taxon>
        <taxon>Trifolieae</taxon>
        <taxon>Medicago</taxon>
    </lineage>
</organism>
<dbReference type="KEGG" id="mtr:11406671"/>
<reference evidence="4" key="4">
    <citation type="journal article" date="2018" name="Nat. Plants">
        <title>Whole-genome landscape of Medicago truncatula symbiotic genes.</title>
        <authorList>
            <person name="Pecrix Y."/>
            <person name="Gamas P."/>
            <person name="Carrere S."/>
        </authorList>
    </citation>
    <scope>NUCLEOTIDE SEQUENCE</scope>
    <source>
        <tissue evidence="4">Leaves</tissue>
    </source>
</reference>
<evidence type="ECO:0000313" key="3">
    <source>
        <dbReference type="EMBL" id="AES71108.1"/>
    </source>
</evidence>
<dbReference type="Pfam" id="PF18511">
    <property type="entry name" value="F-box_5"/>
    <property type="match status" value="1"/>
</dbReference>
<reference evidence="3 6" key="1">
    <citation type="journal article" date="2011" name="Nature">
        <title>The Medicago genome provides insight into the evolution of rhizobial symbioses.</title>
        <authorList>
            <person name="Young N.D."/>
            <person name="Debelle F."/>
            <person name="Oldroyd G.E."/>
            <person name="Geurts R."/>
            <person name="Cannon S.B."/>
            <person name="Udvardi M.K."/>
            <person name="Benedito V.A."/>
            <person name="Mayer K.F."/>
            <person name="Gouzy J."/>
            <person name="Schoof H."/>
            <person name="Van de Peer Y."/>
            <person name="Proost S."/>
            <person name="Cook D.R."/>
            <person name="Meyers B.C."/>
            <person name="Spannagl M."/>
            <person name="Cheung F."/>
            <person name="De Mita S."/>
            <person name="Krishnakumar V."/>
            <person name="Gundlach H."/>
            <person name="Zhou S."/>
            <person name="Mudge J."/>
            <person name="Bharti A.K."/>
            <person name="Murray J.D."/>
            <person name="Naoumkina M.A."/>
            <person name="Rosen B."/>
            <person name="Silverstein K.A."/>
            <person name="Tang H."/>
            <person name="Rombauts S."/>
            <person name="Zhao P.X."/>
            <person name="Zhou P."/>
            <person name="Barbe V."/>
            <person name="Bardou P."/>
            <person name="Bechner M."/>
            <person name="Bellec A."/>
            <person name="Berger A."/>
            <person name="Berges H."/>
            <person name="Bidwell S."/>
            <person name="Bisseling T."/>
            <person name="Choisne N."/>
            <person name="Couloux A."/>
            <person name="Denny R."/>
            <person name="Deshpande S."/>
            <person name="Dai X."/>
            <person name="Doyle J.J."/>
            <person name="Dudez A.M."/>
            <person name="Farmer A.D."/>
            <person name="Fouteau S."/>
            <person name="Franken C."/>
            <person name="Gibelin C."/>
            <person name="Gish J."/>
            <person name="Goldstein S."/>
            <person name="Gonzalez A.J."/>
            <person name="Green P.J."/>
            <person name="Hallab A."/>
            <person name="Hartog M."/>
            <person name="Hua A."/>
            <person name="Humphray S.J."/>
            <person name="Jeong D.H."/>
            <person name="Jing Y."/>
            <person name="Jocker A."/>
            <person name="Kenton S.M."/>
            <person name="Kim D.J."/>
            <person name="Klee K."/>
            <person name="Lai H."/>
            <person name="Lang C."/>
            <person name="Lin S."/>
            <person name="Macmil S.L."/>
            <person name="Magdelenat G."/>
            <person name="Matthews L."/>
            <person name="McCorrison J."/>
            <person name="Monaghan E.L."/>
            <person name="Mun J.H."/>
            <person name="Najar F.Z."/>
            <person name="Nicholson C."/>
            <person name="Noirot C."/>
            <person name="O'Bleness M."/>
            <person name="Paule C.R."/>
            <person name="Poulain J."/>
            <person name="Prion F."/>
            <person name="Qin B."/>
            <person name="Qu C."/>
            <person name="Retzel E.F."/>
            <person name="Riddle C."/>
            <person name="Sallet E."/>
            <person name="Samain S."/>
            <person name="Samson N."/>
            <person name="Sanders I."/>
            <person name="Saurat O."/>
            <person name="Scarpelli C."/>
            <person name="Schiex T."/>
            <person name="Segurens B."/>
            <person name="Severin A.J."/>
            <person name="Sherrier D.J."/>
            <person name="Shi R."/>
            <person name="Sims S."/>
            <person name="Singer S.R."/>
            <person name="Sinharoy S."/>
            <person name="Sterck L."/>
            <person name="Viollet A."/>
            <person name="Wang B.B."/>
            <person name="Wang K."/>
            <person name="Wang M."/>
            <person name="Wang X."/>
            <person name="Warfsmann J."/>
            <person name="Weissenbach J."/>
            <person name="White D.D."/>
            <person name="White J.D."/>
            <person name="Wiley G.B."/>
            <person name="Wincker P."/>
            <person name="Xing Y."/>
            <person name="Yang L."/>
            <person name="Yao Z."/>
            <person name="Ying F."/>
            <person name="Zhai J."/>
            <person name="Zhou L."/>
            <person name="Zuber A."/>
            <person name="Denarie J."/>
            <person name="Dixon R.A."/>
            <person name="May G.D."/>
            <person name="Schwartz D.C."/>
            <person name="Rogers J."/>
            <person name="Quetier F."/>
            <person name="Town C.D."/>
            <person name="Roe B.A."/>
        </authorList>
    </citation>
    <scope>NUCLEOTIDE SEQUENCE [LARGE SCALE GENOMIC DNA]</scope>
    <source>
        <strain evidence="3">A17</strain>
        <strain evidence="5 6">cv. Jemalong A17</strain>
    </source>
</reference>
<dbReference type="PaxDb" id="3880-AES71108"/>
<proteinExistence type="predicted"/>
<dbReference type="Proteomes" id="UP000002051">
    <property type="component" value="Chromosome 3"/>
</dbReference>
<dbReference type="GO" id="GO:0019005">
    <property type="term" value="C:SCF ubiquitin ligase complex"/>
    <property type="evidence" value="ECO:0000318"/>
    <property type="project" value="GO_Central"/>
</dbReference>
<reference evidence="3 6" key="2">
    <citation type="journal article" date="2014" name="BMC Genomics">
        <title>An improved genome release (version Mt4.0) for the model legume Medicago truncatula.</title>
        <authorList>
            <person name="Tang H."/>
            <person name="Krishnakumar V."/>
            <person name="Bidwell S."/>
            <person name="Rosen B."/>
            <person name="Chan A."/>
            <person name="Zhou S."/>
            <person name="Gentzbittel L."/>
            <person name="Childs K.L."/>
            <person name="Yandell M."/>
            <person name="Gundlach H."/>
            <person name="Mayer K.F."/>
            <person name="Schwartz D.C."/>
            <person name="Town C.D."/>
        </authorList>
    </citation>
    <scope>GENOME REANNOTATION</scope>
    <source>
        <strain evidence="5 6">cv. Jemalong A17</strain>
    </source>
</reference>
<dbReference type="Pfam" id="PF18791">
    <property type="entry name" value="Transp_inhibit"/>
    <property type="match status" value="1"/>
</dbReference>
<dbReference type="Gene3D" id="1.20.1280.50">
    <property type="match status" value="1"/>
</dbReference>
<dbReference type="InterPro" id="IPR006553">
    <property type="entry name" value="Leu-rich_rpt_Cys-con_subtyp"/>
</dbReference>
<keyword evidence="6" id="KW-1185">Reference proteome</keyword>
<dbReference type="SUPFAM" id="SSF52047">
    <property type="entry name" value="RNI-like"/>
    <property type="match status" value="1"/>
</dbReference>
<dbReference type="AlphaFoldDB" id="G7JAP4"/>
<protein>
    <submittedName>
        <fullName evidence="3">Coronatine-insensitive protein</fullName>
    </submittedName>
    <submittedName>
        <fullName evidence="4">Putative leucine-rich repeat domain, L domain-containing protein</fullName>
    </submittedName>
</protein>
<evidence type="ECO:0000259" key="1">
    <source>
        <dbReference type="Pfam" id="PF18511"/>
    </source>
</evidence>
<evidence type="ECO:0000313" key="5">
    <source>
        <dbReference type="EnsemblPlants" id="AES71108"/>
    </source>
</evidence>
<dbReference type="InterPro" id="IPR041101">
    <property type="entry name" value="Transp_inhibit"/>
</dbReference>
<dbReference type="OMA" id="WIDQISH"/>
<dbReference type="EnsemblPlants" id="AES71108">
    <property type="protein sequence ID" value="AES71108"/>
    <property type="gene ID" value="MTR_3g070140"/>
</dbReference>
<dbReference type="GO" id="GO:0031146">
    <property type="term" value="P:SCF-dependent proteasomal ubiquitin-dependent protein catabolic process"/>
    <property type="evidence" value="ECO:0000318"/>
    <property type="project" value="GO_Central"/>
</dbReference>
<name>G7JAP4_MEDTR</name>
<dbReference type="InterPro" id="IPR041567">
    <property type="entry name" value="COI1_F-box"/>
</dbReference>
<feature type="domain" description="COI1 F-box" evidence="1">
    <location>
        <begin position="14"/>
        <end position="53"/>
    </location>
</feature>
<accession>G7JAP4</accession>
<feature type="domain" description="Transport inhibitor response 1" evidence="2">
    <location>
        <begin position="72"/>
        <end position="118"/>
    </location>
</feature>
<dbReference type="FunFam" id="3.80.10.10:FF:000124">
    <property type="entry name" value="Coronatine-insensitive protein 1"/>
    <property type="match status" value="1"/>
</dbReference>
<dbReference type="PANTHER" id="PTHR16134">
    <property type="entry name" value="F-BOX/TPR REPEAT PROTEIN POF3"/>
    <property type="match status" value="1"/>
</dbReference>
<dbReference type="HOGENOM" id="CLU_022456_2_0_1"/>
<dbReference type="Gramene" id="rna16711">
    <property type="protein sequence ID" value="RHN68369.1"/>
    <property type="gene ID" value="gene16711"/>
</dbReference>
<gene>
    <name evidence="5" type="primary">11406671</name>
    <name evidence="3" type="ordered locus">MTR_3g070140</name>
    <name evidence="4" type="ORF">MtrunA17_Chr3g0113151</name>
</gene>
<dbReference type="eggNOG" id="KOG1947">
    <property type="taxonomic scope" value="Eukaryota"/>
</dbReference>
<dbReference type="STRING" id="3880.G7JAP4"/>
<dbReference type="SMART" id="SM00367">
    <property type="entry name" value="LRR_CC"/>
    <property type="match status" value="5"/>
</dbReference>
<sequence length="601" mass="67971">MAEEDRNVRLNGNRIIDVVLDCVIPYITDPKDRDAVSQVCRRWHELDSMTRKHVTIALCYTTTPWRLRRRFPHLESLKLKGKPRAAMFNLIPEDWGGHVTPWINEISQYFDCLKNLHFRRMIVQDSDLNILAESRGHVLQSLKLEKCSGFSTKGLGYIGRFCRSLRVLLLEESTIVENVENDEENENEWLHELAMNNTVLESLNFYLTDVEVKVQDLELLARNCPNLVSVKITDCEILDLRNFFRNATALEEFSGGTYNEEPERYTALMLPAKLCRLGLTYIGKNELPIAFPYAAGLKKLDLLYAMLDTEDHCMLIQKCPNLEVLETRNVIGDRGLVILGHCCKKLKRLRIERGDDDQGLEDEEGTVSHRGLIALSQGCTELEYLAVYVSDITNASLEHIGTHLKKLCDFRLVLLDHAERISDLPLDNGVRALLMGCDKLVRFALYLRRGGLTDVGLGYIGQHSQNVRWMLLGYVGETDTGLLEFSNGCPSLQKLEMRGCSFFSEHALAIAATRLTSLRYLWVQGYGASSSGSGLLAMARPFWNIELIPSRQVAVNNNVNPDEPQVVTHPAHILAYYSLAGLRSDFPNSVVPLNPVAYVDA</sequence>
<reference evidence="5" key="3">
    <citation type="submission" date="2015-04" db="UniProtKB">
        <authorList>
            <consortium name="EnsemblPlants"/>
        </authorList>
    </citation>
    <scope>IDENTIFICATION</scope>
    <source>
        <strain evidence="5">cv. Jemalong A17</strain>
    </source>
</reference>
<dbReference type="Gene3D" id="3.80.10.10">
    <property type="entry name" value="Ribonuclease Inhibitor"/>
    <property type="match status" value="1"/>
</dbReference>
<evidence type="ECO:0000313" key="6">
    <source>
        <dbReference type="Proteomes" id="UP000002051"/>
    </source>
</evidence>
<dbReference type="OrthoDB" id="550575at2759"/>
<dbReference type="EMBL" id="PSQE01000003">
    <property type="protein sequence ID" value="RHN68369.1"/>
    <property type="molecule type" value="Genomic_DNA"/>
</dbReference>